<protein>
    <submittedName>
        <fullName evidence="1">Uncharacterized protein</fullName>
    </submittedName>
</protein>
<organism evidence="1 2">
    <name type="scientific">Vibrio splendidus</name>
    <dbReference type="NCBI Taxonomy" id="29497"/>
    <lineage>
        <taxon>Bacteria</taxon>
        <taxon>Pseudomonadati</taxon>
        <taxon>Pseudomonadota</taxon>
        <taxon>Gammaproteobacteria</taxon>
        <taxon>Vibrionales</taxon>
        <taxon>Vibrionaceae</taxon>
        <taxon>Vibrio</taxon>
    </lineage>
</organism>
<reference evidence="1 2" key="1">
    <citation type="submission" date="2019-09" db="EMBL/GenBank/DDBJ databases">
        <title>Draft genome sequencing and comparative genomics of hatchery-associated Vibrios.</title>
        <authorList>
            <person name="Kehlet-Delgado H."/>
            <person name="Mueller R.S."/>
        </authorList>
    </citation>
    <scope>NUCLEOTIDE SEQUENCE [LARGE SCALE GENOMIC DNA]</scope>
    <source>
        <strain evidence="1 2">99-70-13A3</strain>
    </source>
</reference>
<name>A0A7Y4D6P3_VIBSP</name>
<dbReference type="RefSeq" id="WP_171329244.1">
    <property type="nucleotide sequence ID" value="NZ_CAWPOP010000062.1"/>
</dbReference>
<accession>A0A7Y4D6P3</accession>
<dbReference type="AlphaFoldDB" id="A0A7Y4D6P3"/>
<dbReference type="EMBL" id="VTXL01000010">
    <property type="protein sequence ID" value="NOJ13660.1"/>
    <property type="molecule type" value="Genomic_DNA"/>
</dbReference>
<comment type="caution">
    <text evidence="1">The sequence shown here is derived from an EMBL/GenBank/DDBJ whole genome shotgun (WGS) entry which is preliminary data.</text>
</comment>
<dbReference type="Proteomes" id="UP000519158">
    <property type="component" value="Unassembled WGS sequence"/>
</dbReference>
<gene>
    <name evidence="1" type="ORF">F0234_12915</name>
</gene>
<sequence>MAKMTDLEELVSKIRNPLIKDYMKEAMSCYFSGAYRGCIVMSYISLFDDLMEKLGAIKDVNADAKSIFAEVEKRKREQDVFENYLLEQLASKSLISELDSTTINLIRERRNKSAHPSGHHPSAEEARYIFFEVVDKFLSKDVLGTKHIVDELLLRLSNKNLFVSTTITDTKTVVQHEIEKIHPEAYPYLVINVFNEFKNSEDVVRKNASFFLDGLAALDIEELNSNIVSRVIEKSLDDDSLNSKCLCLISSNPKLLPLITGVHKSRYDAIMNNVIEEMHFGQVSTGLSHPSVIIRRIIDSLGITWVKESYPNYLEAMVQKLPLRKGVIELAAQDDELKSALVNKVCEIAGSYSFDTANNFIDRFNDVEETFTGIVTGGDCLRLVHKITDAASNGAWRSEEVVASKFETFALLRSRVLSHLEDHPEDSLEYLKDKINDSITINRFKSRYLKTEEQPA</sequence>
<proteinExistence type="predicted"/>
<evidence type="ECO:0000313" key="1">
    <source>
        <dbReference type="EMBL" id="NOJ13660.1"/>
    </source>
</evidence>
<evidence type="ECO:0000313" key="2">
    <source>
        <dbReference type="Proteomes" id="UP000519158"/>
    </source>
</evidence>